<evidence type="ECO:0000256" key="1">
    <source>
        <dbReference type="ARBA" id="ARBA00009986"/>
    </source>
</evidence>
<dbReference type="OrthoDB" id="440325at2759"/>
<sequence>MALSTSYLPIESFPEIRATLKHTFASGRTKSIPWRQQQLLQLARLAQDNAEAITEALHRDLGKPRLEVFLAEVGPIVERSVICAKKVVEWAKDEDKSSEVDDWMKSWRPRVRKEPKGVALIIVPWNYPVILSLQPLYGAIAAGCCAVIKTSEIAPHYSALLAKILPKYLDNNAYRVVEGAVPEVTRLLELQWDHIFYTGNGRIARIISAAAARHLTPLTLELGGKCPVIIDPKADIDLAAKRILYGKSQNAGQLCVCPDHVLCPKSVLDAFINALNRHAKAFWPDGSLKSSSFGRIVSHVHFSRLSSILRNTNAKVVYGGGEDLEGTVDPAGRKRGLEMTIFVLDREHWEDDALMNEELFGPFLPVLAVEDVDEAIRFISARNHPLVLYAFSPDEDTKNKILNNTMSGNTIFNDTVQQLAVNEVPFGGVGESGYGRQILRYSFDLFTYERTVVDIPAGMEPSLGIRYAPYTQEKFDFLSASVRTTIPTVAEL</sequence>
<dbReference type="SUPFAM" id="SSF53720">
    <property type="entry name" value="ALDH-like"/>
    <property type="match status" value="1"/>
</dbReference>
<dbReference type="GO" id="GO:0004029">
    <property type="term" value="F:aldehyde dehydrogenase (NAD+) activity"/>
    <property type="evidence" value="ECO:0007669"/>
    <property type="project" value="TreeGrafter"/>
</dbReference>
<feature type="active site" evidence="4">
    <location>
        <position position="221"/>
    </location>
</feature>
<feature type="domain" description="Aldehyde dehydrogenase" evidence="5">
    <location>
        <begin position="23"/>
        <end position="452"/>
    </location>
</feature>
<comment type="similarity">
    <text evidence="1 3">Belongs to the aldehyde dehydrogenase family.</text>
</comment>
<evidence type="ECO:0000313" key="7">
    <source>
        <dbReference type="Proteomes" id="UP000807342"/>
    </source>
</evidence>
<dbReference type="PANTHER" id="PTHR43570:SF16">
    <property type="entry name" value="ALDEHYDE DEHYDROGENASE TYPE III, ISOFORM Q"/>
    <property type="match status" value="1"/>
</dbReference>
<evidence type="ECO:0000256" key="3">
    <source>
        <dbReference type="PIRNR" id="PIRNR036492"/>
    </source>
</evidence>
<keyword evidence="7" id="KW-1185">Reference proteome</keyword>
<feature type="active site" evidence="4">
    <location>
        <position position="255"/>
    </location>
</feature>
<protein>
    <recommendedName>
        <fullName evidence="3">Aldehyde dehydrogenase</fullName>
    </recommendedName>
</protein>
<dbReference type="AlphaFoldDB" id="A0A9P5X8S3"/>
<dbReference type="InterPro" id="IPR016163">
    <property type="entry name" value="Ald_DH_C"/>
</dbReference>
<gene>
    <name evidence="6" type="ORF">P691DRAFT_733752</name>
</gene>
<evidence type="ECO:0000259" key="5">
    <source>
        <dbReference type="Pfam" id="PF00171"/>
    </source>
</evidence>
<dbReference type="GO" id="GO:0006081">
    <property type="term" value="P:aldehyde metabolic process"/>
    <property type="evidence" value="ECO:0007669"/>
    <property type="project" value="InterPro"/>
</dbReference>
<evidence type="ECO:0000256" key="4">
    <source>
        <dbReference type="PIRSR" id="PIRSR036492-1"/>
    </source>
</evidence>
<name>A0A9P5X8S3_9AGAR</name>
<evidence type="ECO:0000256" key="2">
    <source>
        <dbReference type="ARBA" id="ARBA00023002"/>
    </source>
</evidence>
<dbReference type="Gene3D" id="3.40.309.10">
    <property type="entry name" value="Aldehyde Dehydrogenase, Chain A, domain 2"/>
    <property type="match status" value="1"/>
</dbReference>
<dbReference type="GO" id="GO:0005737">
    <property type="term" value="C:cytoplasm"/>
    <property type="evidence" value="ECO:0007669"/>
    <property type="project" value="TreeGrafter"/>
</dbReference>
<dbReference type="InterPro" id="IPR012394">
    <property type="entry name" value="Aldehyde_DH_NAD(P)"/>
</dbReference>
<accession>A0A9P5X8S3</accession>
<dbReference type="Proteomes" id="UP000807342">
    <property type="component" value="Unassembled WGS sequence"/>
</dbReference>
<proteinExistence type="inferred from homology"/>
<dbReference type="InterPro" id="IPR015590">
    <property type="entry name" value="Aldehyde_DH_dom"/>
</dbReference>
<keyword evidence="2 3" id="KW-0560">Oxidoreductase</keyword>
<dbReference type="InterPro" id="IPR016161">
    <property type="entry name" value="Ald_DH/histidinol_DH"/>
</dbReference>
<dbReference type="FunFam" id="3.40.605.10:FF:000004">
    <property type="entry name" value="Aldehyde dehydrogenase"/>
    <property type="match status" value="1"/>
</dbReference>
<dbReference type="InterPro" id="IPR016162">
    <property type="entry name" value="Ald_DH_N"/>
</dbReference>
<dbReference type="EMBL" id="MU151259">
    <property type="protein sequence ID" value="KAF9446190.1"/>
    <property type="molecule type" value="Genomic_DNA"/>
</dbReference>
<dbReference type="Pfam" id="PF00171">
    <property type="entry name" value="Aldedh"/>
    <property type="match status" value="1"/>
</dbReference>
<reference evidence="6" key="1">
    <citation type="submission" date="2020-11" db="EMBL/GenBank/DDBJ databases">
        <authorList>
            <consortium name="DOE Joint Genome Institute"/>
            <person name="Ahrendt S."/>
            <person name="Riley R."/>
            <person name="Andreopoulos W."/>
            <person name="Labutti K."/>
            <person name="Pangilinan J."/>
            <person name="Ruiz-Duenas F.J."/>
            <person name="Barrasa J.M."/>
            <person name="Sanchez-Garcia M."/>
            <person name="Camarero S."/>
            <person name="Miyauchi S."/>
            <person name="Serrano A."/>
            <person name="Linde D."/>
            <person name="Babiker R."/>
            <person name="Drula E."/>
            <person name="Ayuso-Fernandez I."/>
            <person name="Pacheco R."/>
            <person name="Padilla G."/>
            <person name="Ferreira P."/>
            <person name="Barriuso J."/>
            <person name="Kellner H."/>
            <person name="Castanera R."/>
            <person name="Alfaro M."/>
            <person name="Ramirez L."/>
            <person name="Pisabarro A.G."/>
            <person name="Kuo A."/>
            <person name="Tritt A."/>
            <person name="Lipzen A."/>
            <person name="He G."/>
            <person name="Yan M."/>
            <person name="Ng V."/>
            <person name="Cullen D."/>
            <person name="Martin F."/>
            <person name="Rosso M.-N."/>
            <person name="Henrissat B."/>
            <person name="Hibbett D."/>
            <person name="Martinez A.T."/>
            <person name="Grigoriev I.V."/>
        </authorList>
    </citation>
    <scope>NUCLEOTIDE SEQUENCE</scope>
    <source>
        <strain evidence="6">MF-IS2</strain>
    </source>
</reference>
<dbReference type="PANTHER" id="PTHR43570">
    <property type="entry name" value="ALDEHYDE DEHYDROGENASE"/>
    <property type="match status" value="1"/>
</dbReference>
<comment type="caution">
    <text evidence="6">The sequence shown here is derived from an EMBL/GenBank/DDBJ whole genome shotgun (WGS) entry which is preliminary data.</text>
</comment>
<dbReference type="Gene3D" id="3.40.605.10">
    <property type="entry name" value="Aldehyde Dehydrogenase, Chain A, domain 1"/>
    <property type="match status" value="1"/>
</dbReference>
<dbReference type="PIRSF" id="PIRSF036492">
    <property type="entry name" value="ALDH"/>
    <property type="match status" value="1"/>
</dbReference>
<evidence type="ECO:0000313" key="6">
    <source>
        <dbReference type="EMBL" id="KAF9446190.1"/>
    </source>
</evidence>
<organism evidence="6 7">
    <name type="scientific">Macrolepiota fuliginosa MF-IS2</name>
    <dbReference type="NCBI Taxonomy" id="1400762"/>
    <lineage>
        <taxon>Eukaryota</taxon>
        <taxon>Fungi</taxon>
        <taxon>Dikarya</taxon>
        <taxon>Basidiomycota</taxon>
        <taxon>Agaricomycotina</taxon>
        <taxon>Agaricomycetes</taxon>
        <taxon>Agaricomycetidae</taxon>
        <taxon>Agaricales</taxon>
        <taxon>Agaricineae</taxon>
        <taxon>Agaricaceae</taxon>
        <taxon>Macrolepiota</taxon>
    </lineage>
</organism>